<dbReference type="GO" id="GO:0005634">
    <property type="term" value="C:nucleus"/>
    <property type="evidence" value="ECO:0007669"/>
    <property type="project" value="UniProtKB-SubCell"/>
</dbReference>
<dbReference type="EMBL" id="KV919107">
    <property type="protein sequence ID" value="OSX71814.1"/>
    <property type="molecule type" value="Genomic_DNA"/>
</dbReference>
<feature type="domain" description="C2H2-type" evidence="8">
    <location>
        <begin position="104"/>
        <end position="128"/>
    </location>
</feature>
<keyword evidence="3" id="KW-0677">Repeat</keyword>
<name>A0A1X6NT79_PORUM</name>
<dbReference type="OrthoDB" id="5693at2759"/>
<dbReference type="GO" id="GO:0010468">
    <property type="term" value="P:regulation of gene expression"/>
    <property type="evidence" value="ECO:0007669"/>
    <property type="project" value="TreeGrafter"/>
</dbReference>
<keyword evidence="10" id="KW-1185">Reference proteome</keyword>
<evidence type="ECO:0000256" key="7">
    <source>
        <dbReference type="PROSITE-ProRule" id="PRU00042"/>
    </source>
</evidence>
<dbReference type="InterPro" id="IPR022755">
    <property type="entry name" value="Znf_C2H2_jaz"/>
</dbReference>
<dbReference type="GO" id="GO:0008270">
    <property type="term" value="F:zinc ion binding"/>
    <property type="evidence" value="ECO:0007669"/>
    <property type="project" value="UniProtKB-KW"/>
</dbReference>
<dbReference type="InterPro" id="IPR036236">
    <property type="entry name" value="Znf_C2H2_sf"/>
</dbReference>
<keyword evidence="6" id="KW-0539">Nucleus</keyword>
<evidence type="ECO:0000256" key="1">
    <source>
        <dbReference type="ARBA" id="ARBA00004123"/>
    </source>
</evidence>
<dbReference type="SMART" id="SM00355">
    <property type="entry name" value="ZnF_C2H2"/>
    <property type="match status" value="4"/>
</dbReference>
<dbReference type="Pfam" id="PF00096">
    <property type="entry name" value="zf-C2H2"/>
    <property type="match status" value="2"/>
</dbReference>
<dbReference type="PANTHER" id="PTHR16515">
    <property type="entry name" value="PR DOMAIN ZINC FINGER PROTEIN"/>
    <property type="match status" value="1"/>
</dbReference>
<evidence type="ECO:0000256" key="3">
    <source>
        <dbReference type="ARBA" id="ARBA00022737"/>
    </source>
</evidence>
<evidence type="ECO:0000256" key="6">
    <source>
        <dbReference type="ARBA" id="ARBA00023242"/>
    </source>
</evidence>
<evidence type="ECO:0000259" key="8">
    <source>
        <dbReference type="PROSITE" id="PS50157"/>
    </source>
</evidence>
<dbReference type="PROSITE" id="PS00028">
    <property type="entry name" value="ZINC_FINGER_C2H2_1"/>
    <property type="match status" value="3"/>
</dbReference>
<dbReference type="SUPFAM" id="SSF57667">
    <property type="entry name" value="beta-beta-alpha zinc fingers"/>
    <property type="match status" value="2"/>
</dbReference>
<keyword evidence="4 7" id="KW-0863">Zinc-finger</keyword>
<accession>A0A1X6NT79</accession>
<organism evidence="9 10">
    <name type="scientific">Porphyra umbilicalis</name>
    <name type="common">Purple laver</name>
    <name type="synonym">Red alga</name>
    <dbReference type="NCBI Taxonomy" id="2786"/>
    <lineage>
        <taxon>Eukaryota</taxon>
        <taxon>Rhodophyta</taxon>
        <taxon>Bangiophyceae</taxon>
        <taxon>Bangiales</taxon>
        <taxon>Bangiaceae</taxon>
        <taxon>Porphyra</taxon>
    </lineage>
</organism>
<dbReference type="PANTHER" id="PTHR16515:SF49">
    <property type="entry name" value="GASTRULA ZINC FINGER PROTEIN XLCGF49.1-LIKE-RELATED"/>
    <property type="match status" value="1"/>
</dbReference>
<gene>
    <name evidence="9" type="ORF">BU14_0500s0013</name>
</gene>
<evidence type="ECO:0000313" key="9">
    <source>
        <dbReference type="EMBL" id="OSX71814.1"/>
    </source>
</evidence>
<evidence type="ECO:0000313" key="10">
    <source>
        <dbReference type="Proteomes" id="UP000218209"/>
    </source>
</evidence>
<proteinExistence type="predicted"/>
<reference evidence="9 10" key="1">
    <citation type="submission" date="2017-03" db="EMBL/GenBank/DDBJ databases">
        <title>WGS assembly of Porphyra umbilicalis.</title>
        <authorList>
            <person name="Brawley S.H."/>
            <person name="Blouin N.A."/>
            <person name="Ficko-Blean E."/>
            <person name="Wheeler G.L."/>
            <person name="Lohr M."/>
            <person name="Goodson H.V."/>
            <person name="Jenkins J.W."/>
            <person name="Blaby-Haas C.E."/>
            <person name="Helliwell K.E."/>
            <person name="Chan C."/>
            <person name="Marriage T."/>
            <person name="Bhattacharya D."/>
            <person name="Klein A.S."/>
            <person name="Badis Y."/>
            <person name="Brodie J."/>
            <person name="Cao Y."/>
            <person name="Collen J."/>
            <person name="Dittami S.M."/>
            <person name="Gachon C.M."/>
            <person name="Green B.R."/>
            <person name="Karpowicz S."/>
            <person name="Kim J.W."/>
            <person name="Kudahl U."/>
            <person name="Lin S."/>
            <person name="Michel G."/>
            <person name="Mittag M."/>
            <person name="Olson B.J."/>
            <person name="Pangilinan J."/>
            <person name="Peng Y."/>
            <person name="Qiu H."/>
            <person name="Shu S."/>
            <person name="Singer J.T."/>
            <person name="Smith A.G."/>
            <person name="Sprecher B.N."/>
            <person name="Wagner V."/>
            <person name="Wang W."/>
            <person name="Wang Z.-Y."/>
            <person name="Yan J."/>
            <person name="Yarish C."/>
            <person name="Zoeuner-Riek S."/>
            <person name="Zhuang Y."/>
            <person name="Zou Y."/>
            <person name="Lindquist E.A."/>
            <person name="Grimwood J."/>
            <person name="Barry K."/>
            <person name="Rokhsar D.S."/>
            <person name="Schmutz J."/>
            <person name="Stiller J.W."/>
            <person name="Grossman A.R."/>
            <person name="Prochnik S.E."/>
        </authorList>
    </citation>
    <scope>NUCLEOTIDE SEQUENCE [LARGE SCALE GENOMIC DNA]</scope>
    <source>
        <strain evidence="9">4086291</strain>
    </source>
</reference>
<dbReference type="Pfam" id="PF12171">
    <property type="entry name" value="zf-C2H2_jaz"/>
    <property type="match status" value="1"/>
</dbReference>
<comment type="subcellular location">
    <subcellularLocation>
        <location evidence="1">Nucleus</location>
    </subcellularLocation>
</comment>
<keyword evidence="2" id="KW-0479">Metal-binding</keyword>
<evidence type="ECO:0000256" key="4">
    <source>
        <dbReference type="ARBA" id="ARBA00022771"/>
    </source>
</evidence>
<evidence type="ECO:0000256" key="5">
    <source>
        <dbReference type="ARBA" id="ARBA00022833"/>
    </source>
</evidence>
<dbReference type="InterPro" id="IPR013087">
    <property type="entry name" value="Znf_C2H2_type"/>
</dbReference>
<feature type="domain" description="C2H2-type" evidence="8">
    <location>
        <begin position="75"/>
        <end position="103"/>
    </location>
</feature>
<keyword evidence="5" id="KW-0862">Zinc</keyword>
<dbReference type="AlphaFoldDB" id="A0A1X6NT79"/>
<dbReference type="PROSITE" id="PS50157">
    <property type="entry name" value="ZINC_FINGER_C2H2_2"/>
    <property type="match status" value="4"/>
</dbReference>
<evidence type="ECO:0000256" key="2">
    <source>
        <dbReference type="ARBA" id="ARBA00022723"/>
    </source>
</evidence>
<protein>
    <recommendedName>
        <fullName evidence="8">C2H2-type domain-containing protein</fullName>
    </recommendedName>
</protein>
<feature type="domain" description="C2H2-type" evidence="8">
    <location>
        <begin position="46"/>
        <end position="74"/>
    </location>
</feature>
<dbReference type="Gene3D" id="3.30.160.60">
    <property type="entry name" value="Classic Zinc Finger"/>
    <property type="match status" value="3"/>
</dbReference>
<dbReference type="InterPro" id="IPR050331">
    <property type="entry name" value="Zinc_finger"/>
</dbReference>
<feature type="domain" description="C2H2-type" evidence="8">
    <location>
        <begin position="17"/>
        <end position="45"/>
    </location>
</feature>
<sequence>MMVVHGVGSPGTKGEVAACSNCDSAFSSKSDLRKHFRSVHEKERRYSCDSCESAFFFRKDLRKHSEIVHEKRRPFACGECGWRAGKKEHLKRHVRLIHERRRPFMCTVCSVSFGTKQNYQEHTKTLAHRRTMMAGGEPPGVGFGGPGGGGGLGGGGGARRRTGLRARPVGAGGVDARSVPVQPVARGGARLGAVCVELGRAWWDGSASHFC</sequence>
<dbReference type="Proteomes" id="UP000218209">
    <property type="component" value="Unassembled WGS sequence"/>
</dbReference>